<dbReference type="HOGENOM" id="CLU_102912_3_0_6"/>
<accession>R8YDD0</accession>
<proteinExistence type="predicted"/>
<comment type="caution">
    <text evidence="3">The sequence shown here is derived from an EMBL/GenBank/DDBJ whole genome shotgun (WGS) entry which is preliminary data.</text>
</comment>
<feature type="transmembrane region" description="Helical" evidence="1">
    <location>
        <begin position="109"/>
        <end position="134"/>
    </location>
</feature>
<organism evidence="3 4">
    <name type="scientific">Acinetobacter pittii ANC 4050</name>
    <dbReference type="NCBI Taxonomy" id="1217691"/>
    <lineage>
        <taxon>Bacteria</taxon>
        <taxon>Pseudomonadati</taxon>
        <taxon>Pseudomonadota</taxon>
        <taxon>Gammaproteobacteria</taxon>
        <taxon>Moraxellales</taxon>
        <taxon>Moraxellaceae</taxon>
        <taxon>Acinetobacter</taxon>
        <taxon>Acinetobacter calcoaceticus/baumannii complex</taxon>
    </lineage>
</organism>
<protein>
    <recommendedName>
        <fullName evidence="2">DUF2062 domain-containing protein</fullName>
    </recommendedName>
</protein>
<evidence type="ECO:0000256" key="1">
    <source>
        <dbReference type="SAM" id="Phobius"/>
    </source>
</evidence>
<reference evidence="3 4" key="1">
    <citation type="submission" date="2013-02" db="EMBL/GenBank/DDBJ databases">
        <title>The Genome Sequence of Acinetobacter sp. ANC 4050.</title>
        <authorList>
            <consortium name="The Broad Institute Genome Sequencing Platform"/>
            <consortium name="The Broad Institute Genome Sequencing Center for Infectious Disease"/>
            <person name="Cerqueira G."/>
            <person name="Feldgarden M."/>
            <person name="Courvalin P."/>
            <person name="Perichon B."/>
            <person name="Grillot-Courvalin C."/>
            <person name="Clermont D."/>
            <person name="Rocha E."/>
            <person name="Yoon E.-J."/>
            <person name="Nemec A."/>
            <person name="Walker B."/>
            <person name="Young S.K."/>
            <person name="Zeng Q."/>
            <person name="Gargeya S."/>
            <person name="Fitzgerald M."/>
            <person name="Haas B."/>
            <person name="Abouelleil A."/>
            <person name="Alvarado L."/>
            <person name="Arachchi H.M."/>
            <person name="Berlin A.M."/>
            <person name="Chapman S.B."/>
            <person name="Dewar J."/>
            <person name="Goldberg J."/>
            <person name="Griggs A."/>
            <person name="Gujja S."/>
            <person name="Hansen M."/>
            <person name="Howarth C."/>
            <person name="Imamovic A."/>
            <person name="Larimer J."/>
            <person name="McCowan C."/>
            <person name="Murphy C."/>
            <person name="Neiman D."/>
            <person name="Pearson M."/>
            <person name="Priest M."/>
            <person name="Roberts A."/>
            <person name="Saif S."/>
            <person name="Shea T."/>
            <person name="Sisk P."/>
            <person name="Sykes S."/>
            <person name="Wortman J."/>
            <person name="Nusbaum C."/>
            <person name="Birren B."/>
        </authorList>
    </citation>
    <scope>NUCLEOTIDE SEQUENCE [LARGE SCALE GENOMIC DNA]</scope>
    <source>
        <strain evidence="3 4">ANC 4050</strain>
    </source>
</reference>
<dbReference type="EMBL" id="APQM01000009">
    <property type="protein sequence ID" value="EOQ67116.1"/>
    <property type="molecule type" value="Genomic_DNA"/>
</dbReference>
<evidence type="ECO:0000313" key="4">
    <source>
        <dbReference type="Proteomes" id="UP000014024"/>
    </source>
</evidence>
<dbReference type="PATRIC" id="fig|1217691.3.peg.2118"/>
<name>R8YDD0_ACIPI</name>
<dbReference type="Proteomes" id="UP000014024">
    <property type="component" value="Unassembled WGS sequence"/>
</dbReference>
<feature type="domain" description="DUF2062" evidence="2">
    <location>
        <begin position="54"/>
        <end position="206"/>
    </location>
</feature>
<dbReference type="PANTHER" id="PTHR40547">
    <property type="entry name" value="SLL0298 PROTEIN"/>
    <property type="match status" value="1"/>
</dbReference>
<dbReference type="PANTHER" id="PTHR40547:SF1">
    <property type="entry name" value="SLL0298 PROTEIN"/>
    <property type="match status" value="1"/>
</dbReference>
<dbReference type="Pfam" id="PF09835">
    <property type="entry name" value="DUF2062"/>
    <property type="match status" value="1"/>
</dbReference>
<gene>
    <name evidence="3" type="ORF">F931_02149</name>
</gene>
<dbReference type="InterPro" id="IPR018639">
    <property type="entry name" value="DUF2062"/>
</dbReference>
<dbReference type="AlphaFoldDB" id="R8YDD0"/>
<keyword evidence="1" id="KW-1133">Transmembrane helix</keyword>
<feature type="transmembrane region" description="Helical" evidence="1">
    <location>
        <begin position="178"/>
        <end position="201"/>
    </location>
</feature>
<sequence>MVSLNFKLLISFNSYIISDFLYRAPRSTTLMIMAKHFFQSWLPSPEKVSNMKFLRIFGQKTLNPVLWYINRKSITRAVFVGTFFGLLPIPFHSVFIVMAVLLFEVNLPISLMLAWLSNPLTLVPILYIGFWFGAHIFHVHMINKEMLLGVLHQISRWITHFGHGHIDFSLAKILMTGLVVEAFVFAVILYICTEIFWRWMVIKNWKSRHRRKKQEEVL</sequence>
<evidence type="ECO:0000259" key="2">
    <source>
        <dbReference type="Pfam" id="PF09835"/>
    </source>
</evidence>
<evidence type="ECO:0000313" key="3">
    <source>
        <dbReference type="EMBL" id="EOQ67116.1"/>
    </source>
</evidence>
<keyword evidence="1" id="KW-0472">Membrane</keyword>
<feature type="transmembrane region" description="Helical" evidence="1">
    <location>
        <begin position="77"/>
        <end position="103"/>
    </location>
</feature>
<keyword evidence="1" id="KW-0812">Transmembrane</keyword>